<protein>
    <submittedName>
        <fullName evidence="1">Uncharacterized protein</fullName>
    </submittedName>
</protein>
<evidence type="ECO:0000313" key="1">
    <source>
        <dbReference type="EMBL" id="EIR24894.1"/>
    </source>
</evidence>
<reference evidence="1 2" key="1">
    <citation type="submission" date="2012-05" db="EMBL/GenBank/DDBJ databases">
        <title>Genome sequence of Yersinia Pestis PY-08.</title>
        <authorList>
            <person name="Santana-Cruz I."/>
            <person name="Sengamalay N."/>
            <person name="McCracken C."/>
            <person name="Daugherty S.C."/>
            <person name="Maroo A."/>
            <person name="Vara P.G."/>
            <person name="Tallon L.J."/>
            <person name="Sadzewicz L."/>
            <person name="Vinetz J.M."/>
            <person name="Cespedes Zambrano M.J."/>
            <person name="Fraser-Liggett C.M."/>
            <person name="Tettelin H."/>
        </authorList>
    </citation>
    <scope>NUCLEOTIDE SEQUENCE [LARGE SCALE GENOMIC DNA]</scope>
    <source>
        <strain evidence="1 2">PY-08</strain>
    </source>
</reference>
<dbReference type="Proteomes" id="UP000003231">
    <property type="component" value="Unassembled WGS sequence"/>
</dbReference>
<gene>
    <name evidence="1" type="ORF">YPPY08_0256</name>
</gene>
<organism evidence="1 2">
    <name type="scientific">Yersinia pestis PY-08</name>
    <dbReference type="NCBI Taxonomy" id="992134"/>
    <lineage>
        <taxon>Bacteria</taxon>
        <taxon>Pseudomonadati</taxon>
        <taxon>Pseudomonadota</taxon>
        <taxon>Gammaproteobacteria</taxon>
        <taxon>Enterobacterales</taxon>
        <taxon>Yersiniaceae</taxon>
        <taxon>Yersinia</taxon>
    </lineage>
</organism>
<dbReference type="EMBL" id="AKRT01000066">
    <property type="protein sequence ID" value="EIR24894.1"/>
    <property type="molecule type" value="Genomic_DNA"/>
</dbReference>
<proteinExistence type="predicted"/>
<dbReference type="AlphaFoldDB" id="A0AB72ZRG6"/>
<evidence type="ECO:0000313" key="2">
    <source>
        <dbReference type="Proteomes" id="UP000003231"/>
    </source>
</evidence>
<sequence length="42" mass="4975">MDISTIYLSTTYLSTAYFSVETVYVKGCLFVKRRIHKKNRLQ</sequence>
<comment type="caution">
    <text evidence="1">The sequence shown here is derived from an EMBL/GenBank/DDBJ whole genome shotgun (WGS) entry which is preliminary data.</text>
</comment>
<accession>A0AB72ZRG6</accession>
<name>A0AB72ZRG6_YERPE</name>